<comment type="caution">
    <text evidence="1">The sequence shown here is derived from an EMBL/GenBank/DDBJ whole genome shotgun (WGS) entry which is preliminary data.</text>
</comment>
<dbReference type="EMBL" id="SRYG01000048">
    <property type="protein sequence ID" value="TGY64236.1"/>
    <property type="molecule type" value="Genomic_DNA"/>
</dbReference>
<gene>
    <name evidence="1" type="ORF">E5336_12210</name>
</gene>
<accession>A0AC61R404</accession>
<evidence type="ECO:0000313" key="1">
    <source>
        <dbReference type="EMBL" id="TGY64236.1"/>
    </source>
</evidence>
<sequence>MSKSQSVMPVFSVDDFLFGHDLMDDPDQKSYFDKESNSLHLFKCQKKSVHPVCPYCGEEATRTNGWERRTCQLFPIHGFSVFLHIRQRRFKCANPHCSHYTFTLETPGFKAYQHRSDSLNIALFALSIFFSDTALSLFSRQFGLQVSRESIRNLLSHVEIKDEPDIDAIGVDDVCLKKGQTYYTVIYDAHDHHLLALLQGRDGRELTEWLKKHPKIKVVARDRASAYASAISKVLPDCAQVADRFHLLDNLLEYLHKMIQNEVPGTIFVEKDKILDHEPKKEWLPIRYDPALLDSLHYDDTPPVDENGKKILFIDKSASRNQKQYQRQAESRKKKYQKVKAIRQAYFNKESPKKKDLQERFRISNATLDKYLSMSEEEVEKLLEITPYKKQDTPVNPYLNRIYKMLKDNVDPPLIFAYILHQGYQGSQISLENHIKAIKENNFGGKVSKVWNVEKHYSETIDTIKSNAILRYVTIKDREKMKYTKVAVYYSKIKIKYPIVEECENIWNEFYKILMGNDPNKIDEFIKKEKETKIHKFVEGLKKDIAAIKHAISSAISSGFVEGGNDRYKLVKRTMFGRAGQKRLFDKTYAISIIMRTGIKASELIEKWIHEDGRIKKEMPVF</sequence>
<protein>
    <submittedName>
        <fullName evidence="1">ISL3 family transposase</fullName>
    </submittedName>
</protein>
<dbReference type="Proteomes" id="UP000308836">
    <property type="component" value="Unassembled WGS sequence"/>
</dbReference>
<proteinExistence type="predicted"/>
<organism evidence="1 2">
    <name type="scientific">Dubosiella muris</name>
    <dbReference type="NCBI Taxonomy" id="3038133"/>
    <lineage>
        <taxon>Bacteria</taxon>
        <taxon>Bacillati</taxon>
        <taxon>Bacillota</taxon>
        <taxon>Erysipelotrichia</taxon>
        <taxon>Erysipelotrichales</taxon>
        <taxon>Erysipelotrichaceae</taxon>
        <taxon>Dubosiella</taxon>
    </lineage>
</organism>
<reference evidence="1" key="1">
    <citation type="submission" date="2019-04" db="EMBL/GenBank/DDBJ databases">
        <title>Microbes associate with the intestines of laboratory mice.</title>
        <authorList>
            <person name="Navarre W."/>
            <person name="Wong E."/>
            <person name="Huang K."/>
            <person name="Tropini C."/>
            <person name="Ng K."/>
            <person name="Yu B."/>
        </authorList>
    </citation>
    <scope>NUCLEOTIDE SEQUENCE</scope>
    <source>
        <strain evidence="1">NM09_H32</strain>
    </source>
</reference>
<name>A0AC61R404_9FIRM</name>
<evidence type="ECO:0000313" key="2">
    <source>
        <dbReference type="Proteomes" id="UP000308836"/>
    </source>
</evidence>
<keyword evidence="2" id="KW-1185">Reference proteome</keyword>